<comment type="caution">
    <text evidence="1">The sequence shown here is derived from an EMBL/GenBank/DDBJ whole genome shotgun (WGS) entry which is preliminary data.</text>
</comment>
<gene>
    <name evidence="1" type="ORF">WJX73_002010</name>
</gene>
<sequence length="81" mass="9138">MRGMRLTNEQCREVFGKYMKWFTHQASPAERENASKAFASFCIMVQKQGPPVAAPAFKTSAQASNELQKLLEEVQTQVRSS</sequence>
<reference evidence="1 2" key="1">
    <citation type="journal article" date="2024" name="Nat. Commun.">
        <title>Phylogenomics reveals the evolutionary origins of lichenization in chlorophyte algae.</title>
        <authorList>
            <person name="Puginier C."/>
            <person name="Libourel C."/>
            <person name="Otte J."/>
            <person name="Skaloud P."/>
            <person name="Haon M."/>
            <person name="Grisel S."/>
            <person name="Petersen M."/>
            <person name="Berrin J.G."/>
            <person name="Delaux P.M."/>
            <person name="Dal Grande F."/>
            <person name="Keller J."/>
        </authorList>
    </citation>
    <scope>NUCLEOTIDE SEQUENCE [LARGE SCALE GENOMIC DNA]</scope>
    <source>
        <strain evidence="1 2">SAG 2036</strain>
    </source>
</reference>
<organism evidence="1 2">
    <name type="scientific">Symbiochloris irregularis</name>
    <dbReference type="NCBI Taxonomy" id="706552"/>
    <lineage>
        <taxon>Eukaryota</taxon>
        <taxon>Viridiplantae</taxon>
        <taxon>Chlorophyta</taxon>
        <taxon>core chlorophytes</taxon>
        <taxon>Trebouxiophyceae</taxon>
        <taxon>Trebouxiales</taxon>
        <taxon>Trebouxiaceae</taxon>
        <taxon>Symbiochloris</taxon>
    </lineage>
</organism>
<accession>A0AAW1PIW0</accession>
<protein>
    <submittedName>
        <fullName evidence="1">Uncharacterized protein</fullName>
    </submittedName>
</protein>
<evidence type="ECO:0000313" key="2">
    <source>
        <dbReference type="Proteomes" id="UP001465755"/>
    </source>
</evidence>
<dbReference type="EMBL" id="JALJOQ010000026">
    <property type="protein sequence ID" value="KAK9808148.1"/>
    <property type="molecule type" value="Genomic_DNA"/>
</dbReference>
<proteinExistence type="predicted"/>
<keyword evidence="2" id="KW-1185">Reference proteome</keyword>
<evidence type="ECO:0000313" key="1">
    <source>
        <dbReference type="EMBL" id="KAK9808148.1"/>
    </source>
</evidence>
<dbReference type="Proteomes" id="UP001465755">
    <property type="component" value="Unassembled WGS sequence"/>
</dbReference>
<name>A0AAW1PIW0_9CHLO</name>
<dbReference type="AlphaFoldDB" id="A0AAW1PIW0"/>